<dbReference type="Pfam" id="PF07980">
    <property type="entry name" value="SusD_RagB"/>
    <property type="match status" value="1"/>
</dbReference>
<reference evidence="8 9" key="1">
    <citation type="submission" date="2016-07" db="EMBL/GenBank/DDBJ databases">
        <title>Genome analysis of Sphingobacterium siyangense T12B17.</title>
        <authorList>
            <person name="Xu D."/>
            <person name="Su Y."/>
            <person name="Zheng S."/>
        </authorList>
    </citation>
    <scope>NUCLEOTIDE SEQUENCE [LARGE SCALE GENOMIC DNA]</scope>
    <source>
        <strain evidence="8 9">T12B17</strain>
    </source>
</reference>
<evidence type="ECO:0000256" key="1">
    <source>
        <dbReference type="ARBA" id="ARBA00004442"/>
    </source>
</evidence>
<proteinExistence type="inferred from homology"/>
<evidence type="ECO:0000259" key="7">
    <source>
        <dbReference type="Pfam" id="PF14322"/>
    </source>
</evidence>
<feature type="domain" description="RagB/SusD" evidence="6">
    <location>
        <begin position="375"/>
        <end position="469"/>
    </location>
</feature>
<sequence>MLDFKKTNIMITRRKYIRLVAALMVAGALSSCEKALEEVTSDKFSETSFYKTKEDAKLAVTAVYSTLNPDDGYSIWGCGLGGIVPQSSATTDELICSWGWPGWPMFNNLNLSETFPGDALFVFYNNLMPAVTNATIVMDRLSGMTIDDKVKQTYIGEVKALRAHYSWILYSYYGPVPLRLDAVAAADPNSPPIARPTKAEMVAQIEKDYMEALAVLPLASALPSSEYGRFTKDACMMGLIKLYMEEKRWDDVIKYGRELQKLGHSLKANYADIFTIENNGDNKEVIFAIPTRIDAKSANLWLAHALPGNYADPSGVALTQWGGYKMPWKTYDKFESNDKRKQRLLTKWTTTDGTTYDARANGVIGAIPMKYGVDPSATGEKHGVNIVVWRYSDVLLSMAEAINELSGPTQEAYDLVKTVRERAGLAAWSQNLTKDQFRKKLMDERLYEFWCEGGIRREDLIRWGTYIERAKADGSQFAKPEFVLWPIPRKAINETNGVIKQNPGYN</sequence>
<dbReference type="PROSITE" id="PS51257">
    <property type="entry name" value="PROKAR_LIPOPROTEIN"/>
    <property type="match status" value="1"/>
</dbReference>
<gene>
    <name evidence="8" type="ORF">BCY89_16870</name>
</gene>
<organism evidence="8 9">
    <name type="scientific">Sphingobacterium siyangense</name>
    <dbReference type="NCBI Taxonomy" id="459529"/>
    <lineage>
        <taxon>Bacteria</taxon>
        <taxon>Pseudomonadati</taxon>
        <taxon>Bacteroidota</taxon>
        <taxon>Sphingobacteriia</taxon>
        <taxon>Sphingobacteriales</taxon>
        <taxon>Sphingobacteriaceae</taxon>
        <taxon>Sphingobacterium</taxon>
    </lineage>
</organism>
<dbReference type="GO" id="GO:0009279">
    <property type="term" value="C:cell outer membrane"/>
    <property type="evidence" value="ECO:0007669"/>
    <property type="project" value="UniProtKB-SubCell"/>
</dbReference>
<keyword evidence="5" id="KW-0998">Cell outer membrane</keyword>
<evidence type="ECO:0000256" key="5">
    <source>
        <dbReference type="ARBA" id="ARBA00023237"/>
    </source>
</evidence>
<comment type="similarity">
    <text evidence="2">Belongs to the SusD family.</text>
</comment>
<dbReference type="EMBL" id="MCAQ01000028">
    <property type="protein sequence ID" value="RKF31830.1"/>
    <property type="molecule type" value="Genomic_DNA"/>
</dbReference>
<evidence type="ECO:0008006" key="10">
    <source>
        <dbReference type="Google" id="ProtNLM"/>
    </source>
</evidence>
<dbReference type="SUPFAM" id="SSF48452">
    <property type="entry name" value="TPR-like"/>
    <property type="match status" value="1"/>
</dbReference>
<comment type="subcellular location">
    <subcellularLocation>
        <location evidence="1">Cell outer membrane</location>
    </subcellularLocation>
</comment>
<feature type="domain" description="SusD-like N-terminal" evidence="7">
    <location>
        <begin position="122"/>
        <end position="243"/>
    </location>
</feature>
<dbReference type="Gene3D" id="1.25.40.390">
    <property type="match status" value="1"/>
</dbReference>
<dbReference type="Proteomes" id="UP000286402">
    <property type="component" value="Unassembled WGS sequence"/>
</dbReference>
<dbReference type="InterPro" id="IPR033985">
    <property type="entry name" value="SusD-like_N"/>
</dbReference>
<evidence type="ECO:0000256" key="4">
    <source>
        <dbReference type="ARBA" id="ARBA00023136"/>
    </source>
</evidence>
<protein>
    <recommendedName>
        <fullName evidence="10">Outer membrane starch-binding protein</fullName>
    </recommendedName>
</protein>
<keyword evidence="3" id="KW-0732">Signal</keyword>
<keyword evidence="9" id="KW-1185">Reference proteome</keyword>
<dbReference type="AlphaFoldDB" id="A0A420FFQ9"/>
<comment type="caution">
    <text evidence="8">The sequence shown here is derived from an EMBL/GenBank/DDBJ whole genome shotgun (WGS) entry which is preliminary data.</text>
</comment>
<dbReference type="InterPro" id="IPR011990">
    <property type="entry name" value="TPR-like_helical_dom_sf"/>
</dbReference>
<evidence type="ECO:0000256" key="2">
    <source>
        <dbReference type="ARBA" id="ARBA00006275"/>
    </source>
</evidence>
<dbReference type="Pfam" id="PF14322">
    <property type="entry name" value="SusD-like_3"/>
    <property type="match status" value="1"/>
</dbReference>
<evidence type="ECO:0000313" key="9">
    <source>
        <dbReference type="Proteomes" id="UP000286402"/>
    </source>
</evidence>
<evidence type="ECO:0000313" key="8">
    <source>
        <dbReference type="EMBL" id="RKF31830.1"/>
    </source>
</evidence>
<name>A0A420FFQ9_9SPHI</name>
<dbReference type="InterPro" id="IPR012944">
    <property type="entry name" value="SusD_RagB_dom"/>
</dbReference>
<evidence type="ECO:0000256" key="3">
    <source>
        <dbReference type="ARBA" id="ARBA00022729"/>
    </source>
</evidence>
<evidence type="ECO:0000259" key="6">
    <source>
        <dbReference type="Pfam" id="PF07980"/>
    </source>
</evidence>
<accession>A0A420FFQ9</accession>
<keyword evidence="4" id="KW-0472">Membrane</keyword>